<gene>
    <name evidence="1" type="ORF">OIDMADRAFT_61709</name>
</gene>
<dbReference type="AlphaFoldDB" id="A0A0C3GPP9"/>
<dbReference type="Proteomes" id="UP000054321">
    <property type="component" value="Unassembled WGS sequence"/>
</dbReference>
<dbReference type="InterPro" id="IPR036770">
    <property type="entry name" value="Ankyrin_rpt-contain_sf"/>
</dbReference>
<reference evidence="2" key="2">
    <citation type="submission" date="2015-01" db="EMBL/GenBank/DDBJ databases">
        <title>Evolutionary Origins and Diversification of the Mycorrhizal Mutualists.</title>
        <authorList>
            <consortium name="DOE Joint Genome Institute"/>
            <consortium name="Mycorrhizal Genomics Consortium"/>
            <person name="Kohler A."/>
            <person name="Kuo A."/>
            <person name="Nagy L.G."/>
            <person name="Floudas D."/>
            <person name="Copeland A."/>
            <person name="Barry K.W."/>
            <person name="Cichocki N."/>
            <person name="Veneault-Fourrey C."/>
            <person name="LaButti K."/>
            <person name="Lindquist E.A."/>
            <person name="Lipzen A."/>
            <person name="Lundell T."/>
            <person name="Morin E."/>
            <person name="Murat C."/>
            <person name="Riley R."/>
            <person name="Ohm R."/>
            <person name="Sun H."/>
            <person name="Tunlid A."/>
            <person name="Henrissat B."/>
            <person name="Grigoriev I.V."/>
            <person name="Hibbett D.S."/>
            <person name="Martin F."/>
        </authorList>
    </citation>
    <scope>NUCLEOTIDE SEQUENCE [LARGE SCALE GENOMIC DNA]</scope>
    <source>
        <strain evidence="2">Zn</strain>
    </source>
</reference>
<accession>A0A0C3GPP9</accession>
<dbReference type="Pfam" id="PF00023">
    <property type="entry name" value="Ank"/>
    <property type="match status" value="1"/>
</dbReference>
<dbReference type="Gene3D" id="1.25.40.20">
    <property type="entry name" value="Ankyrin repeat-containing domain"/>
    <property type="match status" value="1"/>
</dbReference>
<protein>
    <submittedName>
        <fullName evidence="1">Uncharacterized protein</fullName>
    </submittedName>
</protein>
<dbReference type="EMBL" id="KN832896">
    <property type="protein sequence ID" value="KIM93374.1"/>
    <property type="molecule type" value="Genomic_DNA"/>
</dbReference>
<evidence type="ECO:0000313" key="2">
    <source>
        <dbReference type="Proteomes" id="UP000054321"/>
    </source>
</evidence>
<dbReference type="InParanoid" id="A0A0C3GPP9"/>
<dbReference type="HOGENOM" id="CLU_1713836_0_0_1"/>
<evidence type="ECO:0000313" key="1">
    <source>
        <dbReference type="EMBL" id="KIM93374.1"/>
    </source>
</evidence>
<organism evidence="1 2">
    <name type="scientific">Oidiodendron maius (strain Zn)</name>
    <dbReference type="NCBI Taxonomy" id="913774"/>
    <lineage>
        <taxon>Eukaryota</taxon>
        <taxon>Fungi</taxon>
        <taxon>Dikarya</taxon>
        <taxon>Ascomycota</taxon>
        <taxon>Pezizomycotina</taxon>
        <taxon>Leotiomycetes</taxon>
        <taxon>Leotiomycetes incertae sedis</taxon>
        <taxon>Myxotrichaceae</taxon>
        <taxon>Oidiodendron</taxon>
    </lineage>
</organism>
<name>A0A0C3GPP9_OIDMZ</name>
<dbReference type="SUPFAM" id="SSF48403">
    <property type="entry name" value="Ankyrin repeat"/>
    <property type="match status" value="1"/>
</dbReference>
<sequence length="153" mass="16947">MPSQSDYFVPSYFVQYTAIQGSPPGHDEIRPELNLLTLSLHLLDLTVPYLDAMHVAVPCLRSCMEDKDGPNISTLKSLELIYILFEASISSMSRTAISGDEVVEQLIATNSVDMRDADSDTALFWTAKKGKLSFVERLLDTGCADPNTTDVYH</sequence>
<proteinExistence type="predicted"/>
<keyword evidence="2" id="KW-1185">Reference proteome</keyword>
<dbReference type="InterPro" id="IPR002110">
    <property type="entry name" value="Ankyrin_rpt"/>
</dbReference>
<reference evidence="1 2" key="1">
    <citation type="submission" date="2014-04" db="EMBL/GenBank/DDBJ databases">
        <authorList>
            <consortium name="DOE Joint Genome Institute"/>
            <person name="Kuo A."/>
            <person name="Martino E."/>
            <person name="Perotto S."/>
            <person name="Kohler A."/>
            <person name="Nagy L.G."/>
            <person name="Floudas D."/>
            <person name="Copeland A."/>
            <person name="Barry K.W."/>
            <person name="Cichocki N."/>
            <person name="Veneault-Fourrey C."/>
            <person name="LaButti K."/>
            <person name="Lindquist E.A."/>
            <person name="Lipzen A."/>
            <person name="Lundell T."/>
            <person name="Morin E."/>
            <person name="Murat C."/>
            <person name="Sun H."/>
            <person name="Tunlid A."/>
            <person name="Henrissat B."/>
            <person name="Grigoriev I.V."/>
            <person name="Hibbett D.S."/>
            <person name="Martin F."/>
            <person name="Nordberg H.P."/>
            <person name="Cantor M.N."/>
            <person name="Hua S.X."/>
        </authorList>
    </citation>
    <scope>NUCLEOTIDE SEQUENCE [LARGE SCALE GENOMIC DNA]</scope>
    <source>
        <strain evidence="1 2">Zn</strain>
    </source>
</reference>